<feature type="domain" description="Toprim" evidence="8">
    <location>
        <begin position="78"/>
        <end position="173"/>
    </location>
</feature>
<proteinExistence type="inferred from homology"/>
<dbReference type="Gene3D" id="3.40.1360.10">
    <property type="match status" value="1"/>
</dbReference>
<feature type="zinc finger region" description="C4-type" evidence="7">
    <location>
        <begin position="56"/>
        <end position="71"/>
    </location>
</feature>
<dbReference type="AlphaFoldDB" id="A0A3M0A1W4"/>
<accession>A0A3M0A1W4</accession>
<keyword evidence="1 7" id="KW-0479">Metal-binding</keyword>
<dbReference type="Proteomes" id="UP000267246">
    <property type="component" value="Unassembled WGS sequence"/>
</dbReference>
<reference evidence="9 10" key="1">
    <citation type="submission" date="2018-10" db="EMBL/GenBank/DDBJ databases">
        <title>Genomic Encyclopedia of Archaeal and Bacterial Type Strains, Phase II (KMG-II): from individual species to whole genera.</title>
        <authorList>
            <person name="Goeker M."/>
        </authorList>
    </citation>
    <scope>NUCLEOTIDE SEQUENCE [LARGE SCALE GENOMIC DNA]</scope>
    <source>
        <strain evidence="9 10">ATCC 29870</strain>
    </source>
</reference>
<sequence length="196" mass="22561">MNFVEIEILEKKLKEITKLSLKQVKKIAFNLLNLSENEIFNLNQAISKARENIKKCKYCNSYTDKETCEICSDKKRSKKYLVVEKYDEVSKFEEIGIWNGRYFVLEGLLDTKTSQEIVNQNIINFVALAENVDEVVLALSSTLQGQLTMQQIKKLLLDKNKFKNVFTLSTGIPLAAEIEYIDPVTLKESLINKVKI</sequence>
<dbReference type="Pfam" id="PF02132">
    <property type="entry name" value="RecR_ZnF"/>
    <property type="match status" value="1"/>
</dbReference>
<evidence type="ECO:0000256" key="7">
    <source>
        <dbReference type="HAMAP-Rule" id="MF_00017"/>
    </source>
</evidence>
<dbReference type="Pfam" id="PF13662">
    <property type="entry name" value="Toprim_4"/>
    <property type="match status" value="1"/>
</dbReference>
<evidence type="ECO:0000313" key="10">
    <source>
        <dbReference type="Proteomes" id="UP000267246"/>
    </source>
</evidence>
<evidence type="ECO:0000256" key="1">
    <source>
        <dbReference type="ARBA" id="ARBA00022723"/>
    </source>
</evidence>
<evidence type="ECO:0000313" key="9">
    <source>
        <dbReference type="EMBL" id="RMA78626.1"/>
    </source>
</evidence>
<comment type="caution">
    <text evidence="9">The sequence shown here is derived from an EMBL/GenBank/DDBJ whole genome shotgun (WGS) entry which is preliminary data.</text>
</comment>
<evidence type="ECO:0000256" key="5">
    <source>
        <dbReference type="ARBA" id="ARBA00023172"/>
    </source>
</evidence>
<dbReference type="InterPro" id="IPR023627">
    <property type="entry name" value="Rcmb_RecR"/>
</dbReference>
<dbReference type="InterPro" id="IPR015967">
    <property type="entry name" value="Rcmb_RecR_Znf"/>
</dbReference>
<dbReference type="GO" id="GO:0006281">
    <property type="term" value="P:DNA repair"/>
    <property type="evidence" value="ECO:0007669"/>
    <property type="project" value="UniProtKB-UniRule"/>
</dbReference>
<keyword evidence="5 7" id="KW-0233">DNA recombination</keyword>
<dbReference type="PROSITE" id="PS50880">
    <property type="entry name" value="TOPRIM"/>
    <property type="match status" value="1"/>
</dbReference>
<keyword evidence="6 7" id="KW-0234">DNA repair</keyword>
<dbReference type="InterPro" id="IPR006171">
    <property type="entry name" value="TOPRIM_dom"/>
</dbReference>
<name>A0A3M0A1W4_9BACT</name>
<evidence type="ECO:0000256" key="6">
    <source>
        <dbReference type="ARBA" id="ARBA00023204"/>
    </source>
</evidence>
<dbReference type="HAMAP" id="MF_00017">
    <property type="entry name" value="RecR"/>
    <property type="match status" value="1"/>
</dbReference>
<dbReference type="PROSITE" id="PS01300">
    <property type="entry name" value="RECR"/>
    <property type="match status" value="1"/>
</dbReference>
<gene>
    <name evidence="7" type="primary">recR</name>
    <name evidence="9" type="ORF">JN00_0267</name>
</gene>
<evidence type="ECO:0000256" key="2">
    <source>
        <dbReference type="ARBA" id="ARBA00022763"/>
    </source>
</evidence>
<dbReference type="OrthoDB" id="9802672at2"/>
<organism evidence="9 10">
    <name type="scientific">Metamycoplasma subdolum</name>
    <dbReference type="NCBI Taxonomy" id="92407"/>
    <lineage>
        <taxon>Bacteria</taxon>
        <taxon>Bacillati</taxon>
        <taxon>Mycoplasmatota</taxon>
        <taxon>Mycoplasmoidales</taxon>
        <taxon>Metamycoplasmataceae</taxon>
        <taxon>Metamycoplasma</taxon>
    </lineage>
</organism>
<dbReference type="SUPFAM" id="SSF111304">
    <property type="entry name" value="Recombination protein RecR"/>
    <property type="match status" value="1"/>
</dbReference>
<comment type="similarity">
    <text evidence="7">Belongs to the RecR family.</text>
</comment>
<dbReference type="GO" id="GO:0008270">
    <property type="term" value="F:zinc ion binding"/>
    <property type="evidence" value="ECO:0007669"/>
    <property type="project" value="UniProtKB-KW"/>
</dbReference>
<comment type="function">
    <text evidence="7">May play a role in DNA repair. It seems to be involved in an RecBC-independent recombinational process of DNA repair. It may act with RecF and RecO.</text>
</comment>
<dbReference type="EMBL" id="REFI01000006">
    <property type="protein sequence ID" value="RMA78626.1"/>
    <property type="molecule type" value="Genomic_DNA"/>
</dbReference>
<evidence type="ECO:0000256" key="3">
    <source>
        <dbReference type="ARBA" id="ARBA00022771"/>
    </source>
</evidence>
<dbReference type="SMART" id="SM00493">
    <property type="entry name" value="TOPRIM"/>
    <property type="match status" value="1"/>
</dbReference>
<dbReference type="InterPro" id="IPR000093">
    <property type="entry name" value="DNA_Rcmb_RecR"/>
</dbReference>
<dbReference type="GO" id="GO:0003677">
    <property type="term" value="F:DNA binding"/>
    <property type="evidence" value="ECO:0007669"/>
    <property type="project" value="UniProtKB-UniRule"/>
</dbReference>
<dbReference type="GO" id="GO:0006310">
    <property type="term" value="P:DNA recombination"/>
    <property type="evidence" value="ECO:0007669"/>
    <property type="project" value="UniProtKB-UniRule"/>
</dbReference>
<dbReference type="PANTHER" id="PTHR30446">
    <property type="entry name" value="RECOMBINATION PROTEIN RECR"/>
    <property type="match status" value="1"/>
</dbReference>
<keyword evidence="4 7" id="KW-0862">Zinc</keyword>
<dbReference type="PANTHER" id="PTHR30446:SF0">
    <property type="entry name" value="RECOMBINATION PROTEIN RECR"/>
    <property type="match status" value="1"/>
</dbReference>
<keyword evidence="3 7" id="KW-0863">Zinc-finger</keyword>
<keyword evidence="10" id="KW-1185">Reference proteome</keyword>
<keyword evidence="2 7" id="KW-0227">DNA damage</keyword>
<dbReference type="RefSeq" id="WP_121940746.1">
    <property type="nucleotide sequence ID" value="NZ_CP137846.1"/>
</dbReference>
<protein>
    <recommendedName>
        <fullName evidence="7">Recombination protein RecR</fullName>
    </recommendedName>
</protein>
<evidence type="ECO:0000256" key="4">
    <source>
        <dbReference type="ARBA" id="ARBA00022833"/>
    </source>
</evidence>
<evidence type="ECO:0000259" key="8">
    <source>
        <dbReference type="PROSITE" id="PS50880"/>
    </source>
</evidence>